<keyword evidence="3" id="KW-0805">Transcription regulation</keyword>
<feature type="domain" description="BZIP" evidence="8">
    <location>
        <begin position="561"/>
        <end position="599"/>
    </location>
</feature>
<feature type="compositionally biased region" description="Low complexity" evidence="7">
    <location>
        <begin position="376"/>
        <end position="393"/>
    </location>
</feature>
<name>A0ABD3MF84_9STRA</name>
<feature type="region of interest" description="Disordered" evidence="7">
    <location>
        <begin position="263"/>
        <end position="298"/>
    </location>
</feature>
<comment type="similarity">
    <text evidence="2">Belongs to the bZIP family.</text>
</comment>
<evidence type="ECO:0000256" key="6">
    <source>
        <dbReference type="ARBA" id="ARBA00023242"/>
    </source>
</evidence>
<reference evidence="9 10" key="1">
    <citation type="submission" date="2024-10" db="EMBL/GenBank/DDBJ databases">
        <title>Updated reference genomes for cyclostephanoid diatoms.</title>
        <authorList>
            <person name="Roberts W.R."/>
            <person name="Alverson A.J."/>
        </authorList>
    </citation>
    <scope>NUCLEOTIDE SEQUENCE [LARGE SCALE GENOMIC DNA]</scope>
    <source>
        <strain evidence="9 10">AJA232-27</strain>
    </source>
</reference>
<dbReference type="InterPro" id="IPR004827">
    <property type="entry name" value="bZIP"/>
</dbReference>
<feature type="region of interest" description="Disordered" evidence="7">
    <location>
        <begin position="1210"/>
        <end position="1233"/>
    </location>
</feature>
<feature type="compositionally biased region" description="Polar residues" evidence="7">
    <location>
        <begin position="1210"/>
        <end position="1223"/>
    </location>
</feature>
<feature type="compositionally biased region" description="Basic residues" evidence="7">
    <location>
        <begin position="288"/>
        <end position="298"/>
    </location>
</feature>
<sequence length="1343" mass="145057">MLVDGEGEKKKDSSSTVVLAQQQQLQSQSQSHLLMTGMTPNPLLAFAPPPSSNAITTATAVNVMKQQQQQHYNIKGTDDIDDDDEDIGNGGGSPNNPMDLPMRISIPEQQPSAPSIPLHMHIMGSSAGMVVPNPIMSSSSMLLSGTAIPTTASTANAIMMPFNAVPSPLASPTLDDPEIARTNSGNHENYSSSWPYSSDAGSVGTSASTIHAMANVVVVGGGGDGAGIGVGGIVGEVVVDERDAVVGDAVMMGVSEGGNQTLDEVEEDEDTDGEDNMDHHYDDEHMHGQRRRRRRRRANTIHWATSQTTTTTSSAINTDASTTACLPAASAAAAAPGKSVEEEADAAMMQMTNLPPSSYYDDHADIFGEDHVPQSIAQDDQQQQQHYQEDVQQPVRIPSPASPPPSSTMVRSYSFPAVQNIGHQSSGSAGYGTIMSGIHSSSGSLYSEHTMSPTSETESPTGENCWRNNTTTSSSVGVGANNANAVADVTSGGGGNVEAVVKMEPHLVMSNSTAVPRTQVHFHNHSTTSKSGITSAAATTAVPPPAPVSSSSTAVLKAPPPDKRQKRLERNRESARVSRRRRKFYLEELECKVTKLSEEMDIGRMKHACNGLTSVRNARATVLNEVERCMTIYPTYNGVANPLASTMMMMTTKEEEEQVDLANNTHRKVPSLSSSGIHHNVTAVQQATTPNNLLVQPQSTTLHNVDTTPLFTPQLSRTNDELQIVQIFMKQQLTSLVQPTLTKFVLWLSLQNEEYYRGTRSASERLSAARIGERLLHRGTTRATPNSGMMWPLVCHEIGLSYEQEEKVRNVQKMILSNADSWVQRHTALAMKNVMESVHDVISGGHVAAKSREWNVMKILTPEQRVKFLVWARRNRDVIRRLGEAKIRSSGGVVSRTSWMDIGRGGGQEMALECGDDEYMTSPDRHVAANLYIINHFLSKIKQRQQQERTSATPPMFVHPTQLKKLSRRPSFESLAGLQAYEDSQTTKKLSRETSFPSNGSLKRSLNDMTLEGSHSDLHSMNSSCQDAPTNGITPMTAQTAGQAAVLAVLSDVMPIVPKAAWHHPTMVHSAVMSSGIAAGAPMAAGALLPHSHNVLPTVTSQPPSQSSAQPLHSVPHPPKRRHTIVKSPPIPQSVAAASSGGISVHQQHHQHPLPADIPDVDEIPMPTPVSVLLRTSDDYFSLFEPHEPSSATNYATSDQATPYTSSLLSNRHQSAPNFSRWGSSPSHPSLPSAHMAVIPELEPVSVDADPEFSTPEQMNSLSQHVTNNGMLGYSHQSAPQLYNEQPTFLSGSLVNNNALIPQANEVIPTGNDIIEDFAILEGLPMNMEADDWAIGEGFDMDF</sequence>
<feature type="compositionally biased region" description="Low complexity" evidence="7">
    <location>
        <begin position="1101"/>
        <end position="1111"/>
    </location>
</feature>
<dbReference type="PANTHER" id="PTHR47416">
    <property type="entry name" value="BASIC-LEUCINE ZIPPER TRANSCRIPTION FACTOR F-RELATED"/>
    <property type="match status" value="1"/>
</dbReference>
<evidence type="ECO:0000256" key="1">
    <source>
        <dbReference type="ARBA" id="ARBA00004123"/>
    </source>
</evidence>
<dbReference type="GO" id="GO:0005634">
    <property type="term" value="C:nucleus"/>
    <property type="evidence" value="ECO:0007669"/>
    <property type="project" value="UniProtKB-SubCell"/>
</dbReference>
<keyword evidence="6" id="KW-0539">Nucleus</keyword>
<proteinExistence type="inferred from homology"/>
<accession>A0ABD3MF84</accession>
<feature type="compositionally biased region" description="Basic and acidic residues" evidence="7">
    <location>
        <begin position="560"/>
        <end position="576"/>
    </location>
</feature>
<feature type="region of interest" description="Disordered" evidence="7">
    <location>
        <begin position="444"/>
        <end position="465"/>
    </location>
</feature>
<comment type="caution">
    <text evidence="9">The sequence shown here is derived from an EMBL/GenBank/DDBJ whole genome shotgun (WGS) entry which is preliminary data.</text>
</comment>
<feature type="compositionally biased region" description="Low complexity" evidence="7">
    <location>
        <begin position="1224"/>
        <end position="1233"/>
    </location>
</feature>
<feature type="region of interest" description="Disordered" evidence="7">
    <location>
        <begin position="376"/>
        <end position="410"/>
    </location>
</feature>
<evidence type="ECO:0000256" key="5">
    <source>
        <dbReference type="ARBA" id="ARBA00023163"/>
    </source>
</evidence>
<keyword evidence="10" id="KW-1185">Reference proteome</keyword>
<protein>
    <recommendedName>
        <fullName evidence="8">BZIP domain-containing protein</fullName>
    </recommendedName>
</protein>
<dbReference type="PANTHER" id="PTHR47416:SF8">
    <property type="entry name" value="BASIC-LEUCINE ZIPPER TRANSCRIPTION FACTOR E-RELATED"/>
    <property type="match status" value="1"/>
</dbReference>
<dbReference type="PROSITE" id="PS50217">
    <property type="entry name" value="BZIP"/>
    <property type="match status" value="1"/>
</dbReference>
<dbReference type="EMBL" id="JALLBG020000208">
    <property type="protein sequence ID" value="KAL3759225.1"/>
    <property type="molecule type" value="Genomic_DNA"/>
</dbReference>
<keyword evidence="5" id="KW-0804">Transcription</keyword>
<feature type="compositionally biased region" description="Basic and acidic residues" evidence="7">
    <location>
        <begin position="276"/>
        <end position="287"/>
    </location>
</feature>
<comment type="subcellular location">
    <subcellularLocation>
        <location evidence="1">Nucleus</location>
    </subcellularLocation>
</comment>
<dbReference type="CDD" id="cd14811">
    <property type="entry name" value="bZIP_u2"/>
    <property type="match status" value="1"/>
</dbReference>
<evidence type="ECO:0000313" key="9">
    <source>
        <dbReference type="EMBL" id="KAL3759225.1"/>
    </source>
</evidence>
<evidence type="ECO:0000313" key="10">
    <source>
        <dbReference type="Proteomes" id="UP001530293"/>
    </source>
</evidence>
<dbReference type="SMART" id="SM00338">
    <property type="entry name" value="BRLZ"/>
    <property type="match status" value="1"/>
</dbReference>
<feature type="compositionally biased region" description="Acidic residues" evidence="7">
    <location>
        <begin position="263"/>
        <end position="275"/>
    </location>
</feature>
<feature type="compositionally biased region" description="Low complexity" evidence="7">
    <location>
        <begin position="1134"/>
        <end position="1145"/>
    </location>
</feature>
<feature type="region of interest" description="Disordered" evidence="7">
    <location>
        <begin position="1094"/>
        <end position="1163"/>
    </location>
</feature>
<gene>
    <name evidence="9" type="ORF">ACHAWU_002495</name>
</gene>
<dbReference type="InterPro" id="IPR046347">
    <property type="entry name" value="bZIP_sf"/>
</dbReference>
<dbReference type="GO" id="GO:0003677">
    <property type="term" value="F:DNA binding"/>
    <property type="evidence" value="ECO:0007669"/>
    <property type="project" value="UniProtKB-KW"/>
</dbReference>
<dbReference type="Proteomes" id="UP001530293">
    <property type="component" value="Unassembled WGS sequence"/>
</dbReference>
<organism evidence="9 10">
    <name type="scientific">Discostella pseudostelligera</name>
    <dbReference type="NCBI Taxonomy" id="259834"/>
    <lineage>
        <taxon>Eukaryota</taxon>
        <taxon>Sar</taxon>
        <taxon>Stramenopiles</taxon>
        <taxon>Ochrophyta</taxon>
        <taxon>Bacillariophyta</taxon>
        <taxon>Coscinodiscophyceae</taxon>
        <taxon>Thalassiosirophycidae</taxon>
        <taxon>Stephanodiscales</taxon>
        <taxon>Stephanodiscaceae</taxon>
        <taxon>Discostella</taxon>
    </lineage>
</organism>
<evidence type="ECO:0000256" key="2">
    <source>
        <dbReference type="ARBA" id="ARBA00007163"/>
    </source>
</evidence>
<feature type="compositionally biased region" description="Polar residues" evidence="7">
    <location>
        <begin position="181"/>
        <end position="201"/>
    </location>
</feature>
<feature type="region of interest" description="Disordered" evidence="7">
    <location>
        <begin position="525"/>
        <end position="578"/>
    </location>
</feature>
<evidence type="ECO:0000256" key="3">
    <source>
        <dbReference type="ARBA" id="ARBA00023015"/>
    </source>
</evidence>
<evidence type="ECO:0000259" key="8">
    <source>
        <dbReference type="PROSITE" id="PS50217"/>
    </source>
</evidence>
<feature type="region of interest" description="Disordered" evidence="7">
    <location>
        <begin position="983"/>
        <end position="1006"/>
    </location>
</feature>
<keyword evidence="4" id="KW-0238">DNA-binding</keyword>
<dbReference type="Pfam" id="PF00170">
    <property type="entry name" value="bZIP_1"/>
    <property type="match status" value="1"/>
</dbReference>
<dbReference type="SUPFAM" id="SSF57959">
    <property type="entry name" value="Leucine zipper domain"/>
    <property type="match status" value="1"/>
</dbReference>
<evidence type="ECO:0000256" key="7">
    <source>
        <dbReference type="SAM" id="MobiDB-lite"/>
    </source>
</evidence>
<feature type="compositionally biased region" description="Low complexity" evidence="7">
    <location>
        <begin position="444"/>
        <end position="463"/>
    </location>
</feature>
<feature type="region of interest" description="Disordered" evidence="7">
    <location>
        <begin position="179"/>
        <end position="201"/>
    </location>
</feature>
<evidence type="ECO:0000256" key="4">
    <source>
        <dbReference type="ARBA" id="ARBA00023125"/>
    </source>
</evidence>
<feature type="region of interest" description="Disordered" evidence="7">
    <location>
        <begin position="68"/>
        <end position="97"/>
    </location>
</feature>
<dbReference type="Gene3D" id="1.20.5.170">
    <property type="match status" value="1"/>
</dbReference>